<dbReference type="PATRIC" id="fig|1618207.4.peg.3282"/>
<dbReference type="Proteomes" id="UP000061839">
    <property type="component" value="Chromosome"/>
</dbReference>
<comment type="similarity">
    <text evidence="1 2">Belongs to the CutC family.</text>
</comment>
<dbReference type="HAMAP" id="MF_00795">
    <property type="entry name" value="CutC"/>
    <property type="match status" value="1"/>
</dbReference>
<name>A0A0D4C1S3_9MICC</name>
<dbReference type="PANTHER" id="PTHR12598:SF0">
    <property type="entry name" value="COPPER HOMEOSTASIS PROTEIN CUTC HOMOLOG"/>
    <property type="match status" value="1"/>
</dbReference>
<gene>
    <name evidence="2" type="primary">cutC</name>
    <name evidence="3" type="ORF">UM93_16150</name>
</gene>
<protein>
    <recommendedName>
        <fullName evidence="2">PF03932 family protein CutC</fullName>
    </recommendedName>
</protein>
<accession>A0A0D4C1S3</accession>
<evidence type="ECO:0000256" key="2">
    <source>
        <dbReference type="HAMAP-Rule" id="MF_00795"/>
    </source>
</evidence>
<dbReference type="InterPro" id="IPR036822">
    <property type="entry name" value="CutC-like_dom_sf"/>
</dbReference>
<keyword evidence="2" id="KW-0963">Cytoplasm</keyword>
<evidence type="ECO:0000313" key="4">
    <source>
        <dbReference type="Proteomes" id="UP000061839"/>
    </source>
</evidence>
<dbReference type="SUPFAM" id="SSF110395">
    <property type="entry name" value="CutC-like"/>
    <property type="match status" value="1"/>
</dbReference>
<evidence type="ECO:0000256" key="1">
    <source>
        <dbReference type="ARBA" id="ARBA00007768"/>
    </source>
</evidence>
<dbReference type="OrthoDB" id="9815677at2"/>
<dbReference type="HOGENOM" id="CLU_050555_3_3_11"/>
<reference evidence="3 4" key="1">
    <citation type="journal article" date="2015" name="Genome Announc.">
        <title>Complete Genome Sequencing of Protease-Producing Novel Arthrobacter sp. Strain IHBB 11108 Using PacBio Single-Molecule Real-Time Sequencing Technology.</title>
        <authorList>
            <person name="Kiran S."/>
            <person name="Swarnkar M.K."/>
            <person name="Pal M."/>
            <person name="Thakur R."/>
            <person name="Tewari R."/>
            <person name="Singh A.K."/>
            <person name="Gulati A."/>
        </authorList>
    </citation>
    <scope>NUCLEOTIDE SEQUENCE [LARGE SCALE GENOMIC DNA]</scope>
    <source>
        <strain evidence="3 4">IHBB 11108</strain>
    </source>
</reference>
<comment type="subcellular location">
    <subcellularLocation>
        <location evidence="2">Cytoplasm</location>
    </subcellularLocation>
</comment>
<dbReference type="GO" id="GO:0005737">
    <property type="term" value="C:cytoplasm"/>
    <property type="evidence" value="ECO:0007669"/>
    <property type="project" value="UniProtKB-SubCell"/>
</dbReference>
<dbReference type="STRING" id="1618207.UM93_16150"/>
<proteinExistence type="inferred from homology"/>
<organism evidence="3 4">
    <name type="scientific">Psychromicrobium lacuslunae</name>
    <dbReference type="NCBI Taxonomy" id="1618207"/>
    <lineage>
        <taxon>Bacteria</taxon>
        <taxon>Bacillati</taxon>
        <taxon>Actinomycetota</taxon>
        <taxon>Actinomycetes</taxon>
        <taxon>Micrococcales</taxon>
        <taxon>Micrococcaceae</taxon>
        <taxon>Psychromicrobium</taxon>
    </lineage>
</organism>
<evidence type="ECO:0000313" key="3">
    <source>
        <dbReference type="EMBL" id="AJT42622.1"/>
    </source>
</evidence>
<dbReference type="KEGG" id="ari:UM93_16150"/>
<comment type="caution">
    <text evidence="2">Once thought to be involved in copper homeostasis, experiments in E.coli have shown this is not the case.</text>
</comment>
<dbReference type="AlphaFoldDB" id="A0A0D4C1S3"/>
<dbReference type="EMBL" id="CP011005">
    <property type="protein sequence ID" value="AJT42622.1"/>
    <property type="molecule type" value="Genomic_DNA"/>
</dbReference>
<keyword evidence="4" id="KW-1185">Reference proteome</keyword>
<dbReference type="Gene3D" id="3.20.20.380">
    <property type="entry name" value="Copper homeostasis (CutC) domain"/>
    <property type="match status" value="1"/>
</dbReference>
<dbReference type="InterPro" id="IPR005627">
    <property type="entry name" value="CutC-like"/>
</dbReference>
<dbReference type="PANTHER" id="PTHR12598">
    <property type="entry name" value="COPPER HOMEOSTASIS PROTEIN CUTC"/>
    <property type="match status" value="1"/>
</dbReference>
<dbReference type="RefSeq" id="WP_045076501.1">
    <property type="nucleotide sequence ID" value="NZ_CP011005.1"/>
</dbReference>
<sequence>MKLEIAIASAAGAVAAYRGGADRVELCSALELGGVTPSAGLIASVLDASELPVQALIRPRPGDFCYSPEELATAVLESVECAKQGVAGVVIGVLTPSGHVDLAATERLIEAARSVNSEIEIVFHRAIDQAVNAVDAVGSLAALGVDRVLSSGQAARAIEGLASLTAMVKANSGVQIMAGGGVRTADIPALFKEAGVAAVHLSAKAAGPAIPGATLALGSADGSDPNAYFVTDKDLVSAAAEQLNSCRSTAAKWAY</sequence>
<dbReference type="Pfam" id="PF03932">
    <property type="entry name" value="CutC"/>
    <property type="match status" value="1"/>
</dbReference>
<dbReference type="GO" id="GO:0005507">
    <property type="term" value="F:copper ion binding"/>
    <property type="evidence" value="ECO:0007669"/>
    <property type="project" value="TreeGrafter"/>
</dbReference>